<dbReference type="PANTHER" id="PTHR42985">
    <property type="entry name" value="SODIUM-COUPLED MONOCARBOXYLATE TRANSPORTER"/>
    <property type="match status" value="1"/>
</dbReference>
<evidence type="ECO:0000256" key="6">
    <source>
        <dbReference type="ARBA" id="ARBA00023201"/>
    </source>
</evidence>
<comment type="caution">
    <text evidence="9">The sequence shown here is derived from an EMBL/GenBank/DDBJ whole genome shotgun (WGS) entry which is preliminary data.</text>
</comment>
<keyword evidence="2" id="KW-0813">Transport</keyword>
<keyword evidence="6" id="KW-0739">Sodium transport</keyword>
<evidence type="ECO:0000256" key="8">
    <source>
        <dbReference type="SAM" id="Phobius"/>
    </source>
</evidence>
<keyword evidence="8" id="KW-1133">Transmembrane helix</keyword>
<keyword evidence="4" id="KW-0915">Sodium</keyword>
<evidence type="ECO:0000256" key="3">
    <source>
        <dbReference type="ARBA" id="ARBA00022475"/>
    </source>
</evidence>
<reference evidence="9" key="1">
    <citation type="submission" date="2021-06" db="EMBL/GenBank/DDBJ databases">
        <authorList>
            <person name="Hodson N. C."/>
            <person name="Mongue J. A."/>
            <person name="Jaron S. K."/>
        </authorList>
    </citation>
    <scope>NUCLEOTIDE SEQUENCE</scope>
</reference>
<dbReference type="GO" id="GO:0015293">
    <property type="term" value="F:symporter activity"/>
    <property type="evidence" value="ECO:0007669"/>
    <property type="project" value="TreeGrafter"/>
</dbReference>
<name>A0A8J2KIU8_9HEXA</name>
<organism evidence="9 10">
    <name type="scientific">Allacma fusca</name>
    <dbReference type="NCBI Taxonomy" id="39272"/>
    <lineage>
        <taxon>Eukaryota</taxon>
        <taxon>Metazoa</taxon>
        <taxon>Ecdysozoa</taxon>
        <taxon>Arthropoda</taxon>
        <taxon>Hexapoda</taxon>
        <taxon>Collembola</taxon>
        <taxon>Symphypleona</taxon>
        <taxon>Sminthuridae</taxon>
        <taxon>Allacma</taxon>
    </lineage>
</organism>
<feature type="transmembrane region" description="Helical" evidence="8">
    <location>
        <begin position="194"/>
        <end position="219"/>
    </location>
</feature>
<dbReference type="GO" id="GO:0006814">
    <property type="term" value="P:sodium ion transport"/>
    <property type="evidence" value="ECO:0007669"/>
    <property type="project" value="UniProtKB-KW"/>
</dbReference>
<evidence type="ECO:0000256" key="2">
    <source>
        <dbReference type="ARBA" id="ARBA00022448"/>
    </source>
</evidence>
<keyword evidence="3" id="KW-1003">Cell membrane</keyword>
<feature type="non-terminal residue" evidence="9">
    <location>
        <position position="1"/>
    </location>
</feature>
<dbReference type="InterPro" id="IPR001734">
    <property type="entry name" value="Na/solute_symporter"/>
</dbReference>
<evidence type="ECO:0000256" key="5">
    <source>
        <dbReference type="ARBA" id="ARBA00023065"/>
    </source>
</evidence>
<keyword evidence="8" id="KW-0812">Transmembrane</keyword>
<sequence length="247" mass="27504">MIINISYIICTPIVCYMYLPIFYNRGGASAYEYLEQRFGKLTRTAASVAFTLQMVLYNGIVLFAPSLALSAVTGLDKLTAVLSIGCICTFYSTIGGMKAVLITDVFQSILMILAVYIVIIHGITSVGFTEVFKRANEDGRIEFFNFDLDPTTRHTVWSQIIGGGFIFLSLYAVNQAQVQRLLTVKDLRTSQKSLWISLPILCFLSLSTCWAGLTIYAQYQGCDPLSTKRISQPDQLLPLYVADYLSD</sequence>
<dbReference type="Proteomes" id="UP000708208">
    <property type="component" value="Unassembled WGS sequence"/>
</dbReference>
<feature type="transmembrane region" description="Helical" evidence="8">
    <location>
        <begin position="108"/>
        <end position="128"/>
    </location>
</feature>
<evidence type="ECO:0000256" key="1">
    <source>
        <dbReference type="ARBA" id="ARBA00004651"/>
    </source>
</evidence>
<keyword evidence="10" id="KW-1185">Reference proteome</keyword>
<dbReference type="PROSITE" id="PS50283">
    <property type="entry name" value="NA_SOLUT_SYMP_3"/>
    <property type="match status" value="1"/>
</dbReference>
<dbReference type="InterPro" id="IPR051163">
    <property type="entry name" value="Sodium:Solute_Symporter_SSF"/>
</dbReference>
<dbReference type="AlphaFoldDB" id="A0A8J2KIU8"/>
<accession>A0A8J2KIU8</accession>
<evidence type="ECO:0000313" key="10">
    <source>
        <dbReference type="Proteomes" id="UP000708208"/>
    </source>
</evidence>
<feature type="transmembrane region" description="Helical" evidence="8">
    <location>
        <begin position="80"/>
        <end position="101"/>
    </location>
</feature>
<feature type="transmembrane region" description="Helical" evidence="8">
    <location>
        <begin position="156"/>
        <end position="173"/>
    </location>
</feature>
<dbReference type="GO" id="GO:0005886">
    <property type="term" value="C:plasma membrane"/>
    <property type="evidence" value="ECO:0007669"/>
    <property type="project" value="UniProtKB-SubCell"/>
</dbReference>
<evidence type="ECO:0000256" key="4">
    <source>
        <dbReference type="ARBA" id="ARBA00023053"/>
    </source>
</evidence>
<comment type="similarity">
    <text evidence="7">Belongs to the sodium:solute symporter (SSF) (TC 2.A.21) family.</text>
</comment>
<comment type="subcellular location">
    <subcellularLocation>
        <location evidence="1">Cell membrane</location>
        <topology evidence="1">Multi-pass membrane protein</topology>
    </subcellularLocation>
</comment>
<evidence type="ECO:0000256" key="7">
    <source>
        <dbReference type="RuleBase" id="RU362091"/>
    </source>
</evidence>
<protein>
    <recommendedName>
        <fullName evidence="11">Sodium-coupled monocarboxylate transporter 1</fullName>
    </recommendedName>
</protein>
<keyword evidence="8" id="KW-0472">Membrane</keyword>
<proteinExistence type="inferred from homology"/>
<dbReference type="Pfam" id="PF00474">
    <property type="entry name" value="SSF"/>
    <property type="match status" value="1"/>
</dbReference>
<feature type="transmembrane region" description="Helical" evidence="8">
    <location>
        <begin position="6"/>
        <end position="23"/>
    </location>
</feature>
<dbReference type="OrthoDB" id="6132759at2759"/>
<evidence type="ECO:0008006" key="11">
    <source>
        <dbReference type="Google" id="ProtNLM"/>
    </source>
</evidence>
<dbReference type="PANTHER" id="PTHR42985:SF40">
    <property type="entry name" value="LD47995P-RELATED"/>
    <property type="match status" value="1"/>
</dbReference>
<evidence type="ECO:0000313" key="9">
    <source>
        <dbReference type="EMBL" id="CAG7785792.1"/>
    </source>
</evidence>
<gene>
    <name evidence="9" type="ORF">AFUS01_LOCUS24396</name>
</gene>
<feature type="transmembrane region" description="Helical" evidence="8">
    <location>
        <begin position="44"/>
        <end position="68"/>
    </location>
</feature>
<dbReference type="EMBL" id="CAJVCH010303940">
    <property type="protein sequence ID" value="CAG7785792.1"/>
    <property type="molecule type" value="Genomic_DNA"/>
</dbReference>
<keyword evidence="5" id="KW-0406">Ion transport</keyword>